<proteinExistence type="predicted"/>
<gene>
    <name evidence="1" type="ordered locus">GbCGDNIH1_5106</name>
</gene>
<organism evidence="1 2">
    <name type="scientific">Granulibacter bethesdensis (strain ATCC BAA-1260 / CGDNIH1)</name>
    <dbReference type="NCBI Taxonomy" id="391165"/>
    <lineage>
        <taxon>Bacteria</taxon>
        <taxon>Pseudomonadati</taxon>
        <taxon>Pseudomonadota</taxon>
        <taxon>Alphaproteobacteria</taxon>
        <taxon>Acetobacterales</taxon>
        <taxon>Acetobacteraceae</taxon>
        <taxon>Granulibacter</taxon>
    </lineage>
</organism>
<dbReference type="EMBL" id="CP000394">
    <property type="protein sequence ID" value="ASV62390.1"/>
    <property type="molecule type" value="Genomic_DNA"/>
</dbReference>
<evidence type="ECO:0000313" key="1">
    <source>
        <dbReference type="EMBL" id="ASV62390.1"/>
    </source>
</evidence>
<dbReference type="OrthoDB" id="8449910at2"/>
<keyword evidence="2" id="KW-1185">Reference proteome</keyword>
<dbReference type="Proteomes" id="UP000001963">
    <property type="component" value="Chromosome"/>
</dbReference>
<accession>A0A286M2Z1</accession>
<dbReference type="RefSeq" id="WP_025286392.1">
    <property type="nucleotide sequence ID" value="NC_008343.2"/>
</dbReference>
<protein>
    <submittedName>
        <fullName evidence="1">Uncharacterized protein</fullName>
    </submittedName>
</protein>
<dbReference type="KEGG" id="gbe:GbCGDNIH1_5106"/>
<reference evidence="1 2" key="1">
    <citation type="journal article" date="2007" name="J. Bacteriol.">
        <title>Genome sequence analysis of the emerging human pathogenic acetic acid bacterium Granulibacter bethesdensis.</title>
        <authorList>
            <person name="Greenberg D.E."/>
            <person name="Porcella S.F."/>
            <person name="Zelazny A.M."/>
            <person name="Virtaneva K."/>
            <person name="Sturdevant D.E."/>
            <person name="Kupko J.J.III."/>
            <person name="Barbian K.D."/>
            <person name="Babar A."/>
            <person name="Dorward D.W."/>
            <person name="Holland S.M."/>
        </authorList>
    </citation>
    <scope>NUCLEOTIDE SEQUENCE [LARGE SCALE GENOMIC DNA]</scope>
    <source>
        <strain evidence="2">ATCC BAA-1260 / CGDNIH1</strain>
    </source>
</reference>
<sequence length="90" mass="10344">MSEFLSSVPQIDVPGAPRFSRKLADKILSAFHQACDQNELDVADRLLKVLEMMMSRRVSRMDVTRRRSIEALVAAHERLWHLRHPGGKSF</sequence>
<evidence type="ECO:0000313" key="2">
    <source>
        <dbReference type="Proteomes" id="UP000001963"/>
    </source>
</evidence>
<name>A0A286M2Z1_GRABC</name>
<dbReference type="AlphaFoldDB" id="A0A286M2Z1"/>